<comment type="caution">
    <text evidence="6">Lacks conserved residue(s) required for the propagation of feature annotation.</text>
</comment>
<dbReference type="NCBIfam" id="NF009489">
    <property type="entry name" value="PRK12851.1"/>
    <property type="match status" value="1"/>
</dbReference>
<feature type="binding site" evidence="6">
    <location>
        <position position="495"/>
    </location>
    <ligand>
        <name>ATP</name>
        <dbReference type="ChEBI" id="CHEBI:30616"/>
    </ligand>
</feature>
<evidence type="ECO:0000256" key="5">
    <source>
        <dbReference type="ARBA" id="ARBA00023235"/>
    </source>
</evidence>
<dbReference type="Proteomes" id="UP000230232">
    <property type="component" value="Unassembled WGS sequence"/>
</dbReference>
<name>A0A2H0R509_9BACT</name>
<dbReference type="InterPro" id="IPR027409">
    <property type="entry name" value="GroEL-like_apical_dom_sf"/>
</dbReference>
<dbReference type="SUPFAM" id="SSF54849">
    <property type="entry name" value="GroEL-intermediate domain like"/>
    <property type="match status" value="1"/>
</dbReference>
<dbReference type="GO" id="GO:0005524">
    <property type="term" value="F:ATP binding"/>
    <property type="evidence" value="ECO:0007669"/>
    <property type="project" value="UniProtKB-UniRule"/>
</dbReference>
<dbReference type="NCBIfam" id="NF009488">
    <property type="entry name" value="PRK12850.1"/>
    <property type="match status" value="1"/>
</dbReference>
<evidence type="ECO:0000256" key="7">
    <source>
        <dbReference type="RuleBase" id="RU000418"/>
    </source>
</evidence>
<evidence type="ECO:0000313" key="10">
    <source>
        <dbReference type="EMBL" id="PIR41597.1"/>
    </source>
</evidence>
<comment type="similarity">
    <text evidence="1 6 7">Belongs to the chaperonin (HSP60) family.</text>
</comment>
<dbReference type="Gene3D" id="3.30.260.10">
    <property type="entry name" value="TCP-1-like chaperonin intermediate domain"/>
    <property type="match status" value="1"/>
</dbReference>
<dbReference type="Gene3D" id="1.10.560.10">
    <property type="entry name" value="GroEL-like equatorial domain"/>
    <property type="match status" value="1"/>
</dbReference>
<dbReference type="Pfam" id="PF00118">
    <property type="entry name" value="Cpn60_TCP1"/>
    <property type="match status" value="1"/>
</dbReference>
<feature type="binding site" evidence="6">
    <location>
        <begin position="86"/>
        <end position="90"/>
    </location>
    <ligand>
        <name>ATP</name>
        <dbReference type="ChEBI" id="CHEBI:30616"/>
    </ligand>
</feature>
<dbReference type="EMBL" id="PCXO01000004">
    <property type="protein sequence ID" value="PIR41597.1"/>
    <property type="molecule type" value="Genomic_DNA"/>
</dbReference>
<feature type="binding site" evidence="6">
    <location>
        <begin position="29"/>
        <end position="32"/>
    </location>
    <ligand>
        <name>ATP</name>
        <dbReference type="ChEBI" id="CHEBI:30616"/>
    </ligand>
</feature>
<dbReference type="GO" id="GO:0051082">
    <property type="term" value="F:unfolded protein binding"/>
    <property type="evidence" value="ECO:0007669"/>
    <property type="project" value="UniProtKB-UniRule"/>
</dbReference>
<dbReference type="Gene3D" id="3.50.7.10">
    <property type="entry name" value="GroEL"/>
    <property type="match status" value="1"/>
</dbReference>
<evidence type="ECO:0000256" key="8">
    <source>
        <dbReference type="RuleBase" id="RU000419"/>
    </source>
</evidence>
<comment type="subcellular location">
    <subcellularLocation>
        <location evidence="6">Cytoplasm</location>
    </subcellularLocation>
</comment>
<keyword evidence="6" id="KW-0963">Cytoplasm</keyword>
<keyword evidence="4 6" id="KW-0143">Chaperone</keyword>
<sequence>MSKQIIFSEEARKKLKQGVDILANAVKVTLGPKGRNVVLGKSYGSPVITNDGVTIAKDIELKDKYENVGAEIVKEVASKTNDVAGDGTTTGTLLAQAMIEEGIKNVTAGANPIAIRRGIEKAVVAVVDHLKNKLAKNVKAKSEIAQVATISAKDPAIGEIIADVMDKLGEEAVITVEESQTFGITADIVEGLQFDRGYISPYMVTDPERMEAAYQNPFILVTDQKISAVKDIVPLLEKVSQSGKRDLVIIADEVEGEALATLVVNKLRGNFNSLAIKAPGFGDRKDEMLADIAVVTGAQVVSEKTGLKLENVELSMLGAAHRIVVTKDITTIIGGKGKKTDIDKREAQIRMQIENATSDFNREKLQERLGKLSGGVAIIKVGAATEVEQKEKQHRTEDAIQATKAAMEEGIVPGGGVALIRALDSLDGIKFEDSDEETGVNIVRRALEAPLWQIAENAGQRGSVVVEKVKTESGAYGYNAHTNEYGDMLKWGVVDPVKVTRSALQNAASAAAMFLTTEAVITDRPDPKKDDGGPAMGGMGGMSGMDM</sequence>
<dbReference type="PANTHER" id="PTHR45633">
    <property type="entry name" value="60 KDA HEAT SHOCK PROTEIN, MITOCHONDRIAL"/>
    <property type="match status" value="1"/>
</dbReference>
<dbReference type="NCBIfam" id="NF000592">
    <property type="entry name" value="PRK00013.1"/>
    <property type="match status" value="1"/>
</dbReference>
<evidence type="ECO:0000256" key="9">
    <source>
        <dbReference type="SAM" id="MobiDB-lite"/>
    </source>
</evidence>
<dbReference type="InterPro" id="IPR018370">
    <property type="entry name" value="Chaperonin_Cpn60_CS"/>
</dbReference>
<dbReference type="InterPro" id="IPR002423">
    <property type="entry name" value="Cpn60/GroEL/TCP-1"/>
</dbReference>
<dbReference type="HAMAP" id="MF_00600">
    <property type="entry name" value="CH60"/>
    <property type="match status" value="1"/>
</dbReference>
<dbReference type="InterPro" id="IPR027410">
    <property type="entry name" value="TCP-1-like_intermed_sf"/>
</dbReference>
<dbReference type="AlphaFoldDB" id="A0A2H0R509"/>
<dbReference type="InterPro" id="IPR027413">
    <property type="entry name" value="GROEL-like_equatorial_sf"/>
</dbReference>
<feature type="compositionally biased region" description="Basic and acidic residues" evidence="9">
    <location>
        <begin position="523"/>
        <end position="532"/>
    </location>
</feature>
<evidence type="ECO:0000256" key="2">
    <source>
        <dbReference type="ARBA" id="ARBA00022741"/>
    </source>
</evidence>
<dbReference type="GO" id="GO:0042026">
    <property type="term" value="P:protein refolding"/>
    <property type="evidence" value="ECO:0007669"/>
    <property type="project" value="UniProtKB-UniRule"/>
</dbReference>
<reference evidence="10 11" key="1">
    <citation type="submission" date="2017-09" db="EMBL/GenBank/DDBJ databases">
        <title>Depth-based differentiation of microbial function through sediment-hosted aquifers and enrichment of novel symbionts in the deep terrestrial subsurface.</title>
        <authorList>
            <person name="Probst A.J."/>
            <person name="Ladd B."/>
            <person name="Jarett J.K."/>
            <person name="Geller-Mcgrath D.E."/>
            <person name="Sieber C.M."/>
            <person name="Emerson J.B."/>
            <person name="Anantharaman K."/>
            <person name="Thomas B.C."/>
            <person name="Malmstrom R."/>
            <person name="Stieglmeier M."/>
            <person name="Klingl A."/>
            <person name="Woyke T."/>
            <person name="Ryan C.M."/>
            <person name="Banfield J.F."/>
        </authorList>
    </citation>
    <scope>NUCLEOTIDE SEQUENCE [LARGE SCALE GENOMIC DNA]</scope>
    <source>
        <strain evidence="10">CG10_big_fil_rev_8_21_14_0_10_46_23</strain>
    </source>
</reference>
<feature type="binding site" evidence="6">
    <location>
        <position position="415"/>
    </location>
    <ligand>
        <name>ATP</name>
        <dbReference type="ChEBI" id="CHEBI:30616"/>
    </ligand>
</feature>
<dbReference type="SUPFAM" id="SSF48592">
    <property type="entry name" value="GroEL equatorial domain-like"/>
    <property type="match status" value="1"/>
</dbReference>
<keyword evidence="3 6" id="KW-0067">ATP-binding</keyword>
<evidence type="ECO:0000313" key="11">
    <source>
        <dbReference type="Proteomes" id="UP000230232"/>
    </source>
</evidence>
<evidence type="ECO:0000256" key="1">
    <source>
        <dbReference type="ARBA" id="ARBA00006607"/>
    </source>
</evidence>
<feature type="compositionally biased region" description="Gly residues" evidence="9">
    <location>
        <begin position="534"/>
        <end position="547"/>
    </location>
</feature>
<dbReference type="GO" id="GO:0140662">
    <property type="term" value="F:ATP-dependent protein folding chaperone"/>
    <property type="evidence" value="ECO:0007669"/>
    <property type="project" value="InterPro"/>
</dbReference>
<proteinExistence type="inferred from homology"/>
<dbReference type="FunFam" id="3.50.7.10:FF:000001">
    <property type="entry name" value="60 kDa chaperonin"/>
    <property type="match status" value="1"/>
</dbReference>
<accession>A0A2H0R509</accession>
<comment type="caution">
    <text evidence="10">The sequence shown here is derived from an EMBL/GenBank/DDBJ whole genome shotgun (WGS) entry which is preliminary data.</text>
</comment>
<gene>
    <name evidence="6 10" type="primary">groL</name>
    <name evidence="6" type="synonym">groEL</name>
    <name evidence="10" type="ORF">COV31_00625</name>
</gene>
<keyword evidence="5 6" id="KW-0413">Isomerase</keyword>
<dbReference type="PROSITE" id="PS00296">
    <property type="entry name" value="CHAPERONINS_CPN60"/>
    <property type="match status" value="1"/>
</dbReference>
<feature type="region of interest" description="Disordered" evidence="9">
    <location>
        <begin position="523"/>
        <end position="547"/>
    </location>
</feature>
<dbReference type="GO" id="GO:0005737">
    <property type="term" value="C:cytoplasm"/>
    <property type="evidence" value="ECO:0007669"/>
    <property type="project" value="UniProtKB-SubCell"/>
</dbReference>
<evidence type="ECO:0000256" key="3">
    <source>
        <dbReference type="ARBA" id="ARBA00022840"/>
    </source>
</evidence>
<dbReference type="PRINTS" id="PR00298">
    <property type="entry name" value="CHAPERONIN60"/>
</dbReference>
<dbReference type="CDD" id="cd03344">
    <property type="entry name" value="GroEL"/>
    <property type="match status" value="1"/>
</dbReference>
<dbReference type="EC" id="5.6.1.7" evidence="6"/>
<comment type="function">
    <text evidence="6 8">Together with its co-chaperonin GroES, plays an essential role in assisting protein folding. The GroEL-GroES system forms a nano-cage that allows encapsulation of the non-native substrate proteins and provides a physical environment optimized to promote and accelerate protein folding.</text>
</comment>
<evidence type="ECO:0000256" key="4">
    <source>
        <dbReference type="ARBA" id="ARBA00023186"/>
    </source>
</evidence>
<comment type="subunit">
    <text evidence="6 8">Forms a cylinder of 14 subunits composed of two heptameric rings stacked back-to-back. Interacts with the co-chaperonin GroES.</text>
</comment>
<dbReference type="NCBIfam" id="TIGR02348">
    <property type="entry name" value="GroEL"/>
    <property type="match status" value="1"/>
</dbReference>
<dbReference type="InterPro" id="IPR001844">
    <property type="entry name" value="Cpn60/GroEL"/>
</dbReference>
<keyword evidence="2 6" id="KW-0547">Nucleotide-binding</keyword>
<evidence type="ECO:0000256" key="6">
    <source>
        <dbReference type="HAMAP-Rule" id="MF_00600"/>
    </source>
</evidence>
<dbReference type="NCBIfam" id="NF009487">
    <property type="entry name" value="PRK12849.1"/>
    <property type="match status" value="1"/>
</dbReference>
<protein>
    <recommendedName>
        <fullName evidence="6">Chaperonin GroEL</fullName>
        <ecNumber evidence="6">5.6.1.7</ecNumber>
    </recommendedName>
    <alternativeName>
        <fullName evidence="6">60 kDa chaperonin</fullName>
    </alternativeName>
    <alternativeName>
        <fullName evidence="6">Chaperonin-60</fullName>
        <shortName evidence="6">Cpn60</shortName>
    </alternativeName>
</protein>
<dbReference type="GO" id="GO:0016853">
    <property type="term" value="F:isomerase activity"/>
    <property type="evidence" value="ECO:0007669"/>
    <property type="project" value="UniProtKB-KW"/>
</dbReference>
<organism evidence="10 11">
    <name type="scientific">Candidatus Yanofskybacteria bacterium CG10_big_fil_rev_8_21_14_0_10_46_23</name>
    <dbReference type="NCBI Taxonomy" id="1975098"/>
    <lineage>
        <taxon>Bacteria</taxon>
        <taxon>Candidatus Yanofskyibacteriota</taxon>
    </lineage>
</organism>
<dbReference type="SUPFAM" id="SSF52029">
    <property type="entry name" value="GroEL apical domain-like"/>
    <property type="match status" value="1"/>
</dbReference>